<evidence type="ECO:0000259" key="1">
    <source>
        <dbReference type="Pfam" id="PF14399"/>
    </source>
</evidence>
<reference evidence="2 3" key="1">
    <citation type="submission" date="2018-09" db="EMBL/GenBank/DDBJ databases">
        <title>Paenibacillus aracenensis nov. sp. isolated from a cave in southern Spain.</title>
        <authorList>
            <person name="Jurado V."/>
            <person name="Gutierrez-Patricio S."/>
            <person name="Gonzalez-Pimentel J.L."/>
            <person name="Miller A.Z."/>
            <person name="Laiz L."/>
            <person name="Saiz-Jimenez C."/>
        </authorList>
    </citation>
    <scope>NUCLEOTIDE SEQUENCE [LARGE SCALE GENOMIC DNA]</scope>
    <source>
        <strain evidence="2 3">JCM 19203</strain>
    </source>
</reference>
<dbReference type="InterPro" id="IPR026935">
    <property type="entry name" value="BtrH_N"/>
</dbReference>
<sequence>MDGVDTSNLDCIHDNIAVLLHHGGILNADHIFASTWYFDFIADETAVTPIVPKLDYLALPERISYAGFELTEKKFREGDYISTITDLLAQGNPLIVFGDAFYMPWLHYYSREHHEHTIIIAGINSATKKIAIIDAFQNLTPWGTIHRQKKEISLTVLIEAIEKLQTTKRKSYYLLNKIGPQTSLGNEIIMNINSERIIQKVGEEQTISKFSSYYKERFMSREYLDQFVYSCWLTARARVNYHKWMSYIDSKMNTVSLINEFYETIVKPWNQVSTFAYVLSVKLDQYDRLPTSCFDLLEKRVEPAELAFAKKCLHLNDTQK</sequence>
<dbReference type="EMBL" id="QXQB01000005">
    <property type="protein sequence ID" value="RJX37517.1"/>
    <property type="molecule type" value="Genomic_DNA"/>
</dbReference>
<evidence type="ECO:0000313" key="3">
    <source>
        <dbReference type="Proteomes" id="UP000267798"/>
    </source>
</evidence>
<dbReference type="Pfam" id="PF14399">
    <property type="entry name" value="BtrH_N"/>
    <property type="match status" value="1"/>
</dbReference>
<dbReference type="RefSeq" id="WP_120113441.1">
    <property type="nucleotide sequence ID" value="NZ_QXQB01000005.1"/>
</dbReference>
<accession>A0A3A6PAY4</accession>
<protein>
    <recommendedName>
        <fullName evidence="1">Butirosin biosynthesis protein H N-terminal domain-containing protein</fullName>
    </recommendedName>
</protein>
<dbReference type="Proteomes" id="UP000267798">
    <property type="component" value="Unassembled WGS sequence"/>
</dbReference>
<feature type="domain" description="Butirosin biosynthesis protein H N-terminal" evidence="1">
    <location>
        <begin position="67"/>
        <end position="134"/>
    </location>
</feature>
<proteinExistence type="predicted"/>
<organism evidence="2 3">
    <name type="scientific">Paenibacillus pinisoli</name>
    <dbReference type="NCBI Taxonomy" id="1276110"/>
    <lineage>
        <taxon>Bacteria</taxon>
        <taxon>Bacillati</taxon>
        <taxon>Bacillota</taxon>
        <taxon>Bacilli</taxon>
        <taxon>Bacillales</taxon>
        <taxon>Paenibacillaceae</taxon>
        <taxon>Paenibacillus</taxon>
    </lineage>
</organism>
<keyword evidence="3" id="KW-1185">Reference proteome</keyword>
<name>A0A3A6PAY4_9BACL</name>
<gene>
    <name evidence="2" type="ORF">D3P09_21275</name>
</gene>
<dbReference type="AlphaFoldDB" id="A0A3A6PAY4"/>
<comment type="caution">
    <text evidence="2">The sequence shown here is derived from an EMBL/GenBank/DDBJ whole genome shotgun (WGS) entry which is preliminary data.</text>
</comment>
<dbReference type="OrthoDB" id="2630463at2"/>
<evidence type="ECO:0000313" key="2">
    <source>
        <dbReference type="EMBL" id="RJX37517.1"/>
    </source>
</evidence>